<evidence type="ECO:0000313" key="11">
    <source>
        <dbReference type="EMBL" id="CAA9550376.1"/>
    </source>
</evidence>
<comment type="cofactor">
    <cofactor evidence="3">
        <name>Fe(2+)</name>
        <dbReference type="ChEBI" id="CHEBI:29033"/>
    </cofactor>
</comment>
<evidence type="ECO:0000256" key="6">
    <source>
        <dbReference type="ARBA" id="ARBA00007389"/>
    </source>
</evidence>
<protein>
    <recommendedName>
        <fullName evidence="7">mannonate dehydratase</fullName>
        <ecNumber evidence="7">4.2.1.8</ecNumber>
    </recommendedName>
</protein>
<evidence type="ECO:0000256" key="9">
    <source>
        <dbReference type="ARBA" id="ARBA00023211"/>
    </source>
</evidence>
<dbReference type="InterPro" id="IPR004628">
    <property type="entry name" value="Man_deHydtase"/>
</dbReference>
<evidence type="ECO:0000256" key="4">
    <source>
        <dbReference type="ARBA" id="ARBA00002713"/>
    </source>
</evidence>
<dbReference type="GO" id="GO:0008198">
    <property type="term" value="F:ferrous iron binding"/>
    <property type="evidence" value="ECO:0007669"/>
    <property type="project" value="TreeGrafter"/>
</dbReference>
<dbReference type="EMBL" id="CADCWE010000190">
    <property type="protein sequence ID" value="CAA9550376.1"/>
    <property type="molecule type" value="Genomic_DNA"/>
</dbReference>
<dbReference type="SUPFAM" id="SSF51658">
    <property type="entry name" value="Xylose isomerase-like"/>
    <property type="match status" value="1"/>
</dbReference>
<evidence type="ECO:0000256" key="8">
    <source>
        <dbReference type="ARBA" id="ARBA00023004"/>
    </source>
</evidence>
<keyword evidence="8" id="KW-0408">Iron</keyword>
<evidence type="ECO:0000256" key="7">
    <source>
        <dbReference type="ARBA" id="ARBA00012927"/>
    </source>
</evidence>
<evidence type="ECO:0000256" key="2">
    <source>
        <dbReference type="ARBA" id="ARBA00001936"/>
    </source>
</evidence>
<dbReference type="GO" id="GO:0042840">
    <property type="term" value="P:D-glucuronate catabolic process"/>
    <property type="evidence" value="ECO:0007669"/>
    <property type="project" value="TreeGrafter"/>
</dbReference>
<organism evidence="11">
    <name type="scientific">uncultured Thermomicrobiales bacterium</name>
    <dbReference type="NCBI Taxonomy" id="1645740"/>
    <lineage>
        <taxon>Bacteria</taxon>
        <taxon>Pseudomonadati</taxon>
        <taxon>Thermomicrobiota</taxon>
        <taxon>Thermomicrobia</taxon>
        <taxon>Thermomicrobiales</taxon>
        <taxon>environmental samples</taxon>
    </lineage>
</organism>
<dbReference type="PIRSF" id="PIRSF016049">
    <property type="entry name" value="Man_dehyd"/>
    <property type="match status" value="1"/>
</dbReference>
<comment type="function">
    <text evidence="4">Catalyzes the dehydration of D-mannonate.</text>
</comment>
<name>A0A6J4UGU0_9BACT</name>
<proteinExistence type="inferred from homology"/>
<dbReference type="GO" id="GO:0008927">
    <property type="term" value="F:mannonate dehydratase activity"/>
    <property type="evidence" value="ECO:0007669"/>
    <property type="project" value="UniProtKB-EC"/>
</dbReference>
<accession>A0A6J4UGU0</accession>
<comment type="cofactor">
    <cofactor evidence="2">
        <name>Mn(2+)</name>
        <dbReference type="ChEBI" id="CHEBI:29035"/>
    </cofactor>
</comment>
<evidence type="ECO:0000256" key="1">
    <source>
        <dbReference type="ARBA" id="ARBA00001794"/>
    </source>
</evidence>
<dbReference type="PANTHER" id="PTHR30387:SF2">
    <property type="entry name" value="MANNONATE DEHYDRATASE"/>
    <property type="match status" value="1"/>
</dbReference>
<dbReference type="PANTHER" id="PTHR30387">
    <property type="entry name" value="MANNONATE DEHYDRATASE"/>
    <property type="match status" value="1"/>
</dbReference>
<dbReference type="InterPro" id="IPR036237">
    <property type="entry name" value="Xyl_isomerase-like_sf"/>
</dbReference>
<evidence type="ECO:0000256" key="3">
    <source>
        <dbReference type="ARBA" id="ARBA00001954"/>
    </source>
</evidence>
<evidence type="ECO:0000256" key="5">
    <source>
        <dbReference type="ARBA" id="ARBA00004892"/>
    </source>
</evidence>
<comment type="pathway">
    <text evidence="5">Carbohydrate metabolism; pentose and glucuronate interconversion.</text>
</comment>
<gene>
    <name evidence="11" type="ORF">AVDCRST_MAG73-2814</name>
</gene>
<dbReference type="Pfam" id="PF03786">
    <property type="entry name" value="UxuA"/>
    <property type="match status" value="2"/>
</dbReference>
<reference evidence="11" key="1">
    <citation type="submission" date="2020-02" db="EMBL/GenBank/DDBJ databases">
        <authorList>
            <person name="Meier V. D."/>
        </authorList>
    </citation>
    <scope>NUCLEOTIDE SEQUENCE</scope>
    <source>
        <strain evidence="11">AVDCRST_MAG73</strain>
    </source>
</reference>
<comment type="catalytic activity">
    <reaction evidence="1">
        <text>D-mannonate = 2-dehydro-3-deoxy-D-gluconate + H2O</text>
        <dbReference type="Rhea" id="RHEA:20097"/>
        <dbReference type="ChEBI" id="CHEBI:15377"/>
        <dbReference type="ChEBI" id="CHEBI:17767"/>
        <dbReference type="ChEBI" id="CHEBI:57990"/>
        <dbReference type="EC" id="4.2.1.8"/>
    </reaction>
</comment>
<dbReference type="Gene3D" id="3.20.20.150">
    <property type="entry name" value="Divalent-metal-dependent TIM barrel enzymes"/>
    <property type="match status" value="1"/>
</dbReference>
<dbReference type="EC" id="4.2.1.8" evidence="7"/>
<sequence length="327" mass="35883">MTWQLTLAEALPAIPAPLWTLARQAGVTAAVVTIPDTLDGPPPWDFSLLLALKQRFKDAGLDLQVVESAPASIMEPIKLGLPNRDERIERFCELVDNMGRVGIGVICHNFMPALGPLRTSFTVPGRGGALLMGYDHALMANAPLTEYGTLSEDQLWENMTVFLRRVVPVAERAGVKLAVHPDDPPLSPIRGLARILTNRDAFQRVIDTVPSPANGITLCQGSFSTMNVDIPDTIRHFGRQNQIHFVHFRDVEGTPERFVETFHEEGQTDMFEAVRAYRDVGFTGPVRVDHVPTMAGEDNATPGYEVLGRLYAIGYLKGLMEAAGKCA</sequence>
<evidence type="ECO:0000256" key="10">
    <source>
        <dbReference type="ARBA" id="ARBA00023239"/>
    </source>
</evidence>
<dbReference type="AlphaFoldDB" id="A0A6J4UGU0"/>
<keyword evidence="9" id="KW-0464">Manganese</keyword>
<keyword evidence="10 11" id="KW-0456">Lyase</keyword>
<dbReference type="GO" id="GO:0030145">
    <property type="term" value="F:manganese ion binding"/>
    <property type="evidence" value="ECO:0007669"/>
    <property type="project" value="TreeGrafter"/>
</dbReference>
<comment type="similarity">
    <text evidence="6">Belongs to the mannonate dehydratase family.</text>
</comment>
<dbReference type="UniPathway" id="UPA00246"/>